<evidence type="ECO:0000313" key="1">
    <source>
        <dbReference type="EMBL" id="OGC57600.1"/>
    </source>
</evidence>
<dbReference type="EMBL" id="MEVN01000009">
    <property type="protein sequence ID" value="OGC57600.1"/>
    <property type="molecule type" value="Genomic_DNA"/>
</dbReference>
<sequence>MNNLISNFDQILDFAGNLNVPVSRKRGVIREYLHSKFISMLYSLPKSEKLSFVGGTSLRLLRDLNRFSEDLDFDNLGLTDFEIAELVQEIVKRFVSEGIDLELTVHNKEGKTYFDLKFPNLLIDLKISTNPREKLMIKFDYSSNWKAQKTELILFSKYGFIQNVVTNSLGQFLVQKLVAYSGRNITQPRDIYDIVWLYSKGAKLDLEFATSNNYPNLANDALKRFKLEGVSDGFKNKFRPFLFNPDDVSSLDLFGEVLAKLNN</sequence>
<evidence type="ECO:0000313" key="2">
    <source>
        <dbReference type="Proteomes" id="UP000177763"/>
    </source>
</evidence>
<dbReference type="Gene3D" id="3.10.450.620">
    <property type="entry name" value="JHP933, nucleotidyltransferase-like core domain"/>
    <property type="match status" value="1"/>
</dbReference>
<evidence type="ECO:0008006" key="3">
    <source>
        <dbReference type="Google" id="ProtNLM"/>
    </source>
</evidence>
<dbReference type="Proteomes" id="UP000177763">
    <property type="component" value="Unassembled WGS sequence"/>
</dbReference>
<protein>
    <recommendedName>
        <fullName evidence="3">Nucleotidyl transferase AbiEii/AbiGii toxin family protein</fullName>
    </recommendedName>
</protein>
<comment type="caution">
    <text evidence="1">The sequence shown here is derived from an EMBL/GenBank/DDBJ whole genome shotgun (WGS) entry which is preliminary data.</text>
</comment>
<dbReference type="STRING" id="1802630.A3H26_04030"/>
<gene>
    <name evidence="1" type="ORF">A3H26_04030</name>
</gene>
<accession>A0A1F4VKU8</accession>
<dbReference type="InterPro" id="IPR014942">
    <property type="entry name" value="AbiEii"/>
</dbReference>
<dbReference type="Pfam" id="PF08843">
    <property type="entry name" value="AbiEii"/>
    <property type="match status" value="1"/>
</dbReference>
<name>A0A1F4VKU8_UNCKA</name>
<organism evidence="1 2">
    <name type="scientific">candidate division WWE3 bacterium RIFCSPLOWO2_12_FULL_36_10</name>
    <dbReference type="NCBI Taxonomy" id="1802630"/>
    <lineage>
        <taxon>Bacteria</taxon>
        <taxon>Katanobacteria</taxon>
    </lineage>
</organism>
<reference evidence="1 2" key="1">
    <citation type="journal article" date="2016" name="Nat. Commun.">
        <title>Thousands of microbial genomes shed light on interconnected biogeochemical processes in an aquifer system.</title>
        <authorList>
            <person name="Anantharaman K."/>
            <person name="Brown C.T."/>
            <person name="Hug L.A."/>
            <person name="Sharon I."/>
            <person name="Castelle C.J."/>
            <person name="Probst A.J."/>
            <person name="Thomas B.C."/>
            <person name="Singh A."/>
            <person name="Wilkins M.J."/>
            <person name="Karaoz U."/>
            <person name="Brodie E.L."/>
            <person name="Williams K.H."/>
            <person name="Hubbard S.S."/>
            <person name="Banfield J.F."/>
        </authorList>
    </citation>
    <scope>NUCLEOTIDE SEQUENCE [LARGE SCALE GENOMIC DNA]</scope>
</reference>
<dbReference type="AlphaFoldDB" id="A0A1F4VKU8"/>
<proteinExistence type="predicted"/>